<keyword evidence="4" id="KW-1185">Reference proteome</keyword>
<dbReference type="Proteomes" id="UP001228376">
    <property type="component" value="Unassembled WGS sequence"/>
</dbReference>
<accession>A0ABU5CLS3</accession>
<evidence type="ECO:0000259" key="2">
    <source>
        <dbReference type="PROSITE" id="PS50151"/>
    </source>
</evidence>
<dbReference type="Gene3D" id="4.10.860.10">
    <property type="entry name" value="UVR domain"/>
    <property type="match status" value="1"/>
</dbReference>
<dbReference type="InterPro" id="IPR025542">
    <property type="entry name" value="YacH"/>
</dbReference>
<dbReference type="EMBL" id="JAROCA020000003">
    <property type="protein sequence ID" value="MDY0407313.1"/>
    <property type="molecule type" value="Genomic_DNA"/>
</dbReference>
<protein>
    <submittedName>
        <fullName evidence="3">UvrB/UvrC motif-containing protein</fullName>
    </submittedName>
</protein>
<dbReference type="InterPro" id="IPR036876">
    <property type="entry name" value="UVR_dom_sf"/>
</dbReference>
<dbReference type="SUPFAM" id="SSF46600">
    <property type="entry name" value="C-terminal UvrC-binding domain of UvrB"/>
    <property type="match status" value="1"/>
</dbReference>
<dbReference type="PROSITE" id="PS50151">
    <property type="entry name" value="UVR"/>
    <property type="match status" value="1"/>
</dbReference>
<proteinExistence type="predicted"/>
<evidence type="ECO:0000256" key="1">
    <source>
        <dbReference type="SAM" id="Coils"/>
    </source>
</evidence>
<comment type="caution">
    <text evidence="3">The sequence shown here is derived from an EMBL/GenBank/DDBJ whole genome shotgun (WGS) entry which is preliminary data.</text>
</comment>
<keyword evidence="1" id="KW-0175">Coiled coil</keyword>
<dbReference type="PANTHER" id="PTHR38430">
    <property type="entry name" value="PROTEIN-ARGININE KINASE ACTIVATOR PROTEIN"/>
    <property type="match status" value="1"/>
</dbReference>
<dbReference type="PIRSF" id="PIRSF015034">
    <property type="entry name" value="YacH"/>
    <property type="match status" value="1"/>
</dbReference>
<gene>
    <name evidence="3" type="ORF">P5G51_020015</name>
</gene>
<reference evidence="3 4" key="1">
    <citation type="submission" date="2023-10" db="EMBL/GenBank/DDBJ databases">
        <title>179-bfca-hs.</title>
        <authorList>
            <person name="Miliotis G."/>
            <person name="Sengupta P."/>
            <person name="Hameed A."/>
            <person name="Chuvochina M."/>
            <person name="Mcdonagh F."/>
            <person name="Simpson A.C."/>
            <person name="Singh N.K."/>
            <person name="Rekha P.D."/>
            <person name="Raman K."/>
            <person name="Hugenholtz P."/>
            <person name="Venkateswaran K."/>
        </authorList>
    </citation>
    <scope>NUCLEOTIDE SEQUENCE [LARGE SCALE GENOMIC DNA]</scope>
    <source>
        <strain evidence="3 4">179-BFC-A-HS</strain>
    </source>
</reference>
<feature type="domain" description="UVR" evidence="2">
    <location>
        <begin position="137"/>
        <end position="172"/>
    </location>
</feature>
<feature type="coiled-coil region" evidence="1">
    <location>
        <begin position="133"/>
        <end position="179"/>
    </location>
</feature>
<dbReference type="PANTHER" id="PTHR38430:SF1">
    <property type="entry name" value="PROTEIN-ARGININE KINASE ACTIVATOR PROTEIN"/>
    <property type="match status" value="1"/>
</dbReference>
<dbReference type="Pfam" id="PF02151">
    <property type="entry name" value="UVR"/>
    <property type="match status" value="1"/>
</dbReference>
<organism evidence="3 4">
    <name type="scientific">Tigheibacillus jepli</name>
    <dbReference type="NCBI Taxonomy" id="3035914"/>
    <lineage>
        <taxon>Bacteria</taxon>
        <taxon>Bacillati</taxon>
        <taxon>Bacillota</taxon>
        <taxon>Bacilli</taxon>
        <taxon>Bacillales</taxon>
        <taxon>Bacillaceae</taxon>
        <taxon>Tigheibacillus</taxon>
    </lineage>
</organism>
<evidence type="ECO:0000313" key="4">
    <source>
        <dbReference type="Proteomes" id="UP001228376"/>
    </source>
</evidence>
<evidence type="ECO:0000313" key="3">
    <source>
        <dbReference type="EMBL" id="MDY0407313.1"/>
    </source>
</evidence>
<dbReference type="RefSeq" id="WP_306066142.1">
    <property type="nucleotide sequence ID" value="NZ_JAROCA020000003.1"/>
</dbReference>
<dbReference type="InterPro" id="IPR001943">
    <property type="entry name" value="UVR_dom"/>
</dbReference>
<sequence>MECQECHQRPATLHFTQVVNGQKNEIYVCEVCAKEKGYMSYPTDGYSLHDLLTGLFNLDSAGVSSSHQKAFQDVQELECPTCNMTFSEFKRIGKFGCADCYETFAAELDPIFRRVHSGNTVHQGKIPKRQGSNLHVKKQLEQYKAQLQSLIEQEAFEKAAEVRDKIKELQKIADSTDKEAGDDA</sequence>
<name>A0ABU5CLS3_9BACI</name>